<protein>
    <recommendedName>
        <fullName evidence="3">Apple domain-containing protein</fullName>
    </recommendedName>
</protein>
<reference evidence="2" key="1">
    <citation type="submission" date="2021-01" db="EMBL/GenBank/DDBJ databases">
        <authorList>
            <person name="Corre E."/>
            <person name="Pelletier E."/>
            <person name="Niang G."/>
            <person name="Scheremetjew M."/>
            <person name="Finn R."/>
            <person name="Kale V."/>
            <person name="Holt S."/>
            <person name="Cochrane G."/>
            <person name="Meng A."/>
            <person name="Brown T."/>
            <person name="Cohen L."/>
        </authorList>
    </citation>
    <scope>NUCLEOTIDE SEQUENCE</scope>
    <source>
        <strain evidence="2">CCMP147</strain>
    </source>
</reference>
<dbReference type="EMBL" id="HBED01018970">
    <property type="protein sequence ID" value="CAD8309698.1"/>
    <property type="molecule type" value="Transcribed_RNA"/>
</dbReference>
<evidence type="ECO:0000256" key="1">
    <source>
        <dbReference type="SAM" id="SignalP"/>
    </source>
</evidence>
<organism evidence="2">
    <name type="scientific">Pseudictyota dubia</name>
    <dbReference type="NCBI Taxonomy" id="2749911"/>
    <lineage>
        <taxon>Eukaryota</taxon>
        <taxon>Sar</taxon>
        <taxon>Stramenopiles</taxon>
        <taxon>Ochrophyta</taxon>
        <taxon>Bacillariophyta</taxon>
        <taxon>Mediophyceae</taxon>
        <taxon>Biddulphiophycidae</taxon>
        <taxon>Eupodiscales</taxon>
        <taxon>Odontellaceae</taxon>
        <taxon>Pseudictyota</taxon>
    </lineage>
</organism>
<evidence type="ECO:0008006" key="3">
    <source>
        <dbReference type="Google" id="ProtNLM"/>
    </source>
</evidence>
<sequence length="237" mass="27668">MLVSSLEKVLVALLLGVALSVPFTAAQEDPVLRGGASAFDFASDYGVAANEGADVGDQHSRALWGGSYHHYSGACRYNGKDKYYKRFKGSLYDYHWCEKKCSQDHQCYAFEHYYKPGGKKKKKKSGYDQHCEIWRIKPNGYKHNEYFKCKVKKSAPSGGEDCHYKMKPGACRLSTHEDGYKNKHYKRYKWDYHKCADYCCKHDKCEAFEHDKKKHCEIWYYKPYHWTKVGNLKCYHK</sequence>
<accession>A0A7R9W0E7</accession>
<dbReference type="AlphaFoldDB" id="A0A7R9W0E7"/>
<evidence type="ECO:0000313" key="2">
    <source>
        <dbReference type="EMBL" id="CAD8309698.1"/>
    </source>
</evidence>
<proteinExistence type="predicted"/>
<name>A0A7R9W0E7_9STRA</name>
<feature type="chain" id="PRO_5031007972" description="Apple domain-containing protein" evidence="1">
    <location>
        <begin position="27"/>
        <end position="237"/>
    </location>
</feature>
<keyword evidence="1" id="KW-0732">Signal</keyword>
<gene>
    <name evidence="2" type="ORF">TDUB1175_LOCUS9443</name>
</gene>
<feature type="signal peptide" evidence="1">
    <location>
        <begin position="1"/>
        <end position="26"/>
    </location>
</feature>